<keyword evidence="3" id="KW-1185">Reference proteome</keyword>
<name>A0A6M0IIU5_9BACT</name>
<dbReference type="Proteomes" id="UP000477386">
    <property type="component" value="Unassembled WGS sequence"/>
</dbReference>
<proteinExistence type="predicted"/>
<dbReference type="Gene3D" id="1.10.10.10">
    <property type="entry name" value="Winged helix-like DNA-binding domain superfamily/Winged helix DNA-binding domain"/>
    <property type="match status" value="1"/>
</dbReference>
<organism evidence="2 3">
    <name type="scientific">Spirosoma agri</name>
    <dbReference type="NCBI Taxonomy" id="1987381"/>
    <lineage>
        <taxon>Bacteria</taxon>
        <taxon>Pseudomonadati</taxon>
        <taxon>Bacteroidota</taxon>
        <taxon>Cytophagia</taxon>
        <taxon>Cytophagales</taxon>
        <taxon>Cytophagaceae</taxon>
        <taxon>Spirosoma</taxon>
    </lineage>
</organism>
<dbReference type="RefSeq" id="WP_164038408.1">
    <property type="nucleotide sequence ID" value="NZ_JAAGNZ010000001.1"/>
</dbReference>
<dbReference type="SUPFAM" id="SSF82771">
    <property type="entry name" value="GIY-YIG endonuclease"/>
    <property type="match status" value="1"/>
</dbReference>
<evidence type="ECO:0000313" key="2">
    <source>
        <dbReference type="EMBL" id="NEU67777.1"/>
    </source>
</evidence>
<dbReference type="GO" id="GO:0004519">
    <property type="term" value="F:endonuclease activity"/>
    <property type="evidence" value="ECO:0007669"/>
    <property type="project" value="InterPro"/>
</dbReference>
<dbReference type="Gene3D" id="3.40.1440.10">
    <property type="entry name" value="GIY-YIG endonuclease"/>
    <property type="match status" value="1"/>
</dbReference>
<reference evidence="2 3" key="1">
    <citation type="submission" date="2020-02" db="EMBL/GenBank/DDBJ databases">
        <title>Draft genome sequence of two Spirosoma agri KCTC 52727 and Spirosoma terrae KCTC 52035.</title>
        <authorList>
            <person name="Rojas J."/>
            <person name="Ambika Manirajan B."/>
            <person name="Ratering S."/>
            <person name="Suarez C."/>
            <person name="Schnell S."/>
        </authorList>
    </citation>
    <scope>NUCLEOTIDE SEQUENCE [LARGE SCALE GENOMIC DNA]</scope>
    <source>
        <strain evidence="2 3">KCTC 52727</strain>
    </source>
</reference>
<dbReference type="AlphaFoldDB" id="A0A6M0IIU5"/>
<accession>A0A6M0IIU5</accession>
<dbReference type="SMART" id="SM00465">
    <property type="entry name" value="GIYc"/>
    <property type="match status" value="1"/>
</dbReference>
<comment type="caution">
    <text evidence="2">The sequence shown here is derived from an EMBL/GenBank/DDBJ whole genome shotgun (WGS) entry which is preliminary data.</text>
</comment>
<dbReference type="EMBL" id="JAAGNZ010000001">
    <property type="protein sequence ID" value="NEU67777.1"/>
    <property type="molecule type" value="Genomic_DNA"/>
</dbReference>
<dbReference type="Pfam" id="PF01541">
    <property type="entry name" value="GIY-YIG"/>
    <property type="match status" value="1"/>
</dbReference>
<sequence>MKRSDLHFPGIYKFTNKTNGMVYVGQAGDIYKRLCGHRRLRSTTRFGNALKKYGLDEFIFEVLEQVDDLTRLNEREQFWMDFYQCYDKSKGYNLTPTAGSQRGFKASKEQLEKMKIIGKQLFEGGFRPFANRLLSEEAIESIRQKNRLWKPSPEQYAKYLINNKPPTPEQQATGRKRAIEILQLKIQQINIETNEVVKVWDSINEIKVNSEFNHHGVAKACRGYYWSVEREKYIKVNSYKGFKWQYETEGKIIRPQKPKVILEPIGKFKKIAQIDLETGKVVKIWDTASHIESELGLKKESIQNVCRGKCYYNKKKMPKLSFAGFNWQYVE</sequence>
<gene>
    <name evidence="2" type="ORF">GK091_12880</name>
</gene>
<dbReference type="PROSITE" id="PS50164">
    <property type="entry name" value="GIY_YIG"/>
    <property type="match status" value="1"/>
</dbReference>
<protein>
    <submittedName>
        <fullName evidence="2">GIY-YIG nuclease family protein</fullName>
    </submittedName>
</protein>
<dbReference type="InterPro" id="IPR000305">
    <property type="entry name" value="GIY-YIG_endonuc"/>
</dbReference>
<dbReference type="InterPro" id="IPR035901">
    <property type="entry name" value="GIY-YIG_endonuc_sf"/>
</dbReference>
<dbReference type="InterPro" id="IPR036388">
    <property type="entry name" value="WH-like_DNA-bd_sf"/>
</dbReference>
<dbReference type="NCBIfam" id="TIGR01453">
    <property type="entry name" value="grpIintron_endo"/>
    <property type="match status" value="1"/>
</dbReference>
<feature type="domain" description="GIY-YIG" evidence="1">
    <location>
        <begin position="7"/>
        <end position="94"/>
    </location>
</feature>
<evidence type="ECO:0000259" key="1">
    <source>
        <dbReference type="PROSITE" id="PS50164"/>
    </source>
</evidence>
<evidence type="ECO:0000313" key="3">
    <source>
        <dbReference type="Proteomes" id="UP000477386"/>
    </source>
</evidence>
<dbReference type="InterPro" id="IPR006350">
    <property type="entry name" value="Intron_endoG1"/>
</dbReference>